<feature type="domain" description="G-protein coupled receptors family 1 profile" evidence="11">
    <location>
        <begin position="44"/>
        <end position="300"/>
    </location>
</feature>
<dbReference type="InterPro" id="IPR000276">
    <property type="entry name" value="GPCR_Rhodpsn"/>
</dbReference>
<keyword evidence="2" id="KW-1003">Cell membrane</keyword>
<feature type="transmembrane region" description="Helical" evidence="10">
    <location>
        <begin position="283"/>
        <end position="303"/>
    </location>
</feature>
<feature type="transmembrane region" description="Helical" evidence="10">
    <location>
        <begin position="191"/>
        <end position="214"/>
    </location>
</feature>
<evidence type="ECO:0000256" key="1">
    <source>
        <dbReference type="ARBA" id="ARBA00004651"/>
    </source>
</evidence>
<dbReference type="PANTHER" id="PTHR24233:SF8">
    <property type="entry name" value="G-PROTEIN COUPLED RECEPTOR 87"/>
    <property type="match status" value="1"/>
</dbReference>
<evidence type="ECO:0000256" key="10">
    <source>
        <dbReference type="SAM" id="Phobius"/>
    </source>
</evidence>
<comment type="subcellular location">
    <subcellularLocation>
        <location evidence="1">Cell membrane</location>
        <topology evidence="1">Multi-pass membrane protein</topology>
    </subcellularLocation>
</comment>
<dbReference type="PRINTS" id="PR01157">
    <property type="entry name" value="P2YPURNOCPTR"/>
</dbReference>
<evidence type="ECO:0000313" key="13">
    <source>
        <dbReference type="Proteomes" id="UP000694397"/>
    </source>
</evidence>
<dbReference type="OrthoDB" id="6163051at2759"/>
<comment type="similarity">
    <text evidence="9">Belongs to the G-protein coupled receptor 1 family.</text>
</comment>
<evidence type="ECO:0000256" key="9">
    <source>
        <dbReference type="RuleBase" id="RU000688"/>
    </source>
</evidence>
<keyword evidence="7 9" id="KW-0675">Receptor</keyword>
<dbReference type="PROSITE" id="PS00237">
    <property type="entry name" value="G_PROTEIN_RECEP_F1_1"/>
    <property type="match status" value="1"/>
</dbReference>
<keyword evidence="5 9" id="KW-0297">G-protein coupled receptor</keyword>
<evidence type="ECO:0000259" key="11">
    <source>
        <dbReference type="PROSITE" id="PS50262"/>
    </source>
</evidence>
<dbReference type="PROSITE" id="PS50262">
    <property type="entry name" value="G_PROTEIN_RECEP_F1_2"/>
    <property type="match status" value="1"/>
</dbReference>
<keyword evidence="3 9" id="KW-0812">Transmembrane</keyword>
<protein>
    <submittedName>
        <fullName evidence="12">G protein-coupled receptor 87</fullName>
    </submittedName>
</protein>
<name>A0A8C9SMY7_SCLFO</name>
<evidence type="ECO:0000256" key="3">
    <source>
        <dbReference type="ARBA" id="ARBA00022692"/>
    </source>
</evidence>
<dbReference type="PANTHER" id="PTHR24233">
    <property type="entry name" value="P2Y PURINOCEPTOR-RELATED G-PROTEIN COUPLED RECEPTOR"/>
    <property type="match status" value="1"/>
</dbReference>
<gene>
    <name evidence="12" type="primary">GPR87</name>
</gene>
<dbReference type="Ensembl" id="ENSSFOT00015039911.1">
    <property type="protein sequence ID" value="ENSSFOP00015040024.1"/>
    <property type="gene ID" value="ENSSFOG00015031162.1"/>
</dbReference>
<sequence>MYSNTTAMTTLSASTENCTSQDGAEGRILWPALYLLIFVPGLLLNCTALRIFCVMDGRSSFTLYLKNIASADLLMTLTFPIRIVSEARLGPWWLPALDCRYSAVLFYTCMYVSILFLGLLSLDRYLKIVRPFGSSRLYSYGFTQRLSAGVWLVTVALSLPNTILTNGVPERATVCECMKLKGLPGRKWHSILTYINIVIFTGILVVLVTSYVSIYRHVHRSNAQFVSSANGGELRPGQNITIVLMVFFVCFVPYHLLRIPFTLSQMEDSFSPRAKQVLMEGKLATLFLSACNVCLDPIIYFLMCKSFTRRLCRKLCSSHKFFPNSSSLSGRMQVRRFREDPPAAERDRGLPDISALALSSQEAVFQSHGAR</sequence>
<feature type="transmembrane region" description="Helical" evidence="10">
    <location>
        <begin position="242"/>
        <end position="263"/>
    </location>
</feature>
<evidence type="ECO:0000256" key="4">
    <source>
        <dbReference type="ARBA" id="ARBA00022989"/>
    </source>
</evidence>
<feature type="transmembrane region" description="Helical" evidence="10">
    <location>
        <begin position="64"/>
        <end position="84"/>
    </location>
</feature>
<feature type="transmembrane region" description="Helical" evidence="10">
    <location>
        <begin position="104"/>
        <end position="126"/>
    </location>
</feature>
<evidence type="ECO:0000256" key="6">
    <source>
        <dbReference type="ARBA" id="ARBA00023136"/>
    </source>
</evidence>
<keyword evidence="8 9" id="KW-0807">Transducer</keyword>
<keyword evidence="4 10" id="KW-1133">Transmembrane helix</keyword>
<keyword evidence="6 10" id="KW-0472">Membrane</keyword>
<evidence type="ECO:0000256" key="5">
    <source>
        <dbReference type="ARBA" id="ARBA00023040"/>
    </source>
</evidence>
<dbReference type="Gene3D" id="1.20.1070.10">
    <property type="entry name" value="Rhodopsin 7-helix transmembrane proteins"/>
    <property type="match status" value="1"/>
</dbReference>
<evidence type="ECO:0000313" key="12">
    <source>
        <dbReference type="Ensembl" id="ENSSFOP00015040024.1"/>
    </source>
</evidence>
<accession>A0A8C9SMY7</accession>
<dbReference type="GeneTree" id="ENSGT01110000267255"/>
<dbReference type="InterPro" id="IPR017452">
    <property type="entry name" value="GPCR_Rhodpsn_7TM"/>
</dbReference>
<evidence type="ECO:0000256" key="2">
    <source>
        <dbReference type="ARBA" id="ARBA00022475"/>
    </source>
</evidence>
<evidence type="ECO:0000256" key="7">
    <source>
        <dbReference type="ARBA" id="ARBA00023170"/>
    </source>
</evidence>
<proteinExistence type="inferred from homology"/>
<reference evidence="12 13" key="1">
    <citation type="submission" date="2019-04" db="EMBL/GenBank/DDBJ databases">
        <authorList>
            <consortium name="Wellcome Sanger Institute Data Sharing"/>
        </authorList>
    </citation>
    <scope>NUCLEOTIDE SEQUENCE [LARGE SCALE GENOMIC DNA]</scope>
</reference>
<feature type="transmembrane region" description="Helical" evidence="10">
    <location>
        <begin position="32"/>
        <end position="52"/>
    </location>
</feature>
<dbReference type="SUPFAM" id="SSF81321">
    <property type="entry name" value="Family A G protein-coupled receptor-like"/>
    <property type="match status" value="1"/>
</dbReference>
<dbReference type="Proteomes" id="UP000694397">
    <property type="component" value="Chromosome 10"/>
</dbReference>
<keyword evidence="13" id="KW-1185">Reference proteome</keyword>
<dbReference type="AlphaFoldDB" id="A0A8C9SMY7"/>
<dbReference type="PRINTS" id="PR00237">
    <property type="entry name" value="GPCRRHODOPSN"/>
</dbReference>
<feature type="transmembrane region" description="Helical" evidence="10">
    <location>
        <begin position="146"/>
        <end position="164"/>
    </location>
</feature>
<evidence type="ECO:0000256" key="8">
    <source>
        <dbReference type="ARBA" id="ARBA00023224"/>
    </source>
</evidence>
<dbReference type="Pfam" id="PF00001">
    <property type="entry name" value="7tm_1"/>
    <property type="match status" value="1"/>
</dbReference>
<organism evidence="12 13">
    <name type="scientific">Scleropages formosus</name>
    <name type="common">Asian bonytongue</name>
    <name type="synonym">Osteoglossum formosum</name>
    <dbReference type="NCBI Taxonomy" id="113540"/>
    <lineage>
        <taxon>Eukaryota</taxon>
        <taxon>Metazoa</taxon>
        <taxon>Chordata</taxon>
        <taxon>Craniata</taxon>
        <taxon>Vertebrata</taxon>
        <taxon>Euteleostomi</taxon>
        <taxon>Actinopterygii</taxon>
        <taxon>Neopterygii</taxon>
        <taxon>Teleostei</taxon>
        <taxon>Osteoglossocephala</taxon>
        <taxon>Osteoglossomorpha</taxon>
        <taxon>Osteoglossiformes</taxon>
        <taxon>Osteoglossidae</taxon>
        <taxon>Scleropages</taxon>
    </lineage>
</organism>
<dbReference type="GO" id="GO:0045028">
    <property type="term" value="F:G protein-coupled purinergic nucleotide receptor activity"/>
    <property type="evidence" value="ECO:0007669"/>
    <property type="project" value="TreeGrafter"/>
</dbReference>
<reference evidence="12" key="3">
    <citation type="submission" date="2025-09" db="UniProtKB">
        <authorList>
            <consortium name="Ensembl"/>
        </authorList>
    </citation>
    <scope>IDENTIFICATION</scope>
</reference>
<reference evidence="12" key="2">
    <citation type="submission" date="2025-08" db="UniProtKB">
        <authorList>
            <consortium name="Ensembl"/>
        </authorList>
    </citation>
    <scope>IDENTIFICATION</scope>
</reference>
<dbReference type="GO" id="GO:0005886">
    <property type="term" value="C:plasma membrane"/>
    <property type="evidence" value="ECO:0007669"/>
    <property type="project" value="UniProtKB-SubCell"/>
</dbReference>